<comment type="similarity">
    <text evidence="1">Belongs to the short-chain dehydrogenases/reductases (SDR) family.</text>
</comment>
<evidence type="ECO:0000313" key="6">
    <source>
        <dbReference type="Proteomes" id="UP000005206"/>
    </source>
</evidence>
<dbReference type="STRING" id="660122.C7ZFE5"/>
<dbReference type="eggNOG" id="KOG0725">
    <property type="taxonomic scope" value="Eukaryota"/>
</dbReference>
<dbReference type="SMART" id="SM00822">
    <property type="entry name" value="PKS_KR"/>
    <property type="match status" value="1"/>
</dbReference>
<accession>C7ZFE5</accession>
<dbReference type="PROSITE" id="PS00061">
    <property type="entry name" value="ADH_SHORT"/>
    <property type="match status" value="1"/>
</dbReference>
<dbReference type="InterPro" id="IPR057326">
    <property type="entry name" value="KR_dom"/>
</dbReference>
<dbReference type="Gene3D" id="3.40.50.720">
    <property type="entry name" value="NAD(P)-binding Rossmann-like Domain"/>
    <property type="match status" value="1"/>
</dbReference>
<keyword evidence="6" id="KW-1185">Reference proteome</keyword>
<dbReference type="VEuPathDB" id="FungiDB:NECHADRAFT_92316"/>
<dbReference type="PANTHER" id="PTHR48107">
    <property type="entry name" value="NADPH-DEPENDENT ALDEHYDE REDUCTASE-LIKE PROTEIN, CHLOROPLASTIC-RELATED"/>
    <property type="match status" value="1"/>
</dbReference>
<keyword evidence="2" id="KW-0521">NADP</keyword>
<evidence type="ECO:0000256" key="2">
    <source>
        <dbReference type="ARBA" id="ARBA00022857"/>
    </source>
</evidence>
<proteinExistence type="inferred from homology"/>
<evidence type="ECO:0000259" key="4">
    <source>
        <dbReference type="SMART" id="SM00822"/>
    </source>
</evidence>
<gene>
    <name evidence="5" type="ORF">NECHADRAFT_92316</name>
</gene>
<dbReference type="PANTHER" id="PTHR48107:SF7">
    <property type="entry name" value="RE15974P"/>
    <property type="match status" value="1"/>
</dbReference>
<dbReference type="RefSeq" id="XP_003042944.1">
    <property type="nucleotide sequence ID" value="XM_003042898.1"/>
</dbReference>
<dbReference type="KEGG" id="nhe:NECHADRAFT_92316"/>
<dbReference type="SUPFAM" id="SSF51735">
    <property type="entry name" value="NAD(P)-binding Rossmann-fold domains"/>
    <property type="match status" value="1"/>
</dbReference>
<dbReference type="Proteomes" id="UP000005206">
    <property type="component" value="Chromosome 3"/>
</dbReference>
<dbReference type="OMA" id="QFHNSSP"/>
<dbReference type="OrthoDB" id="47007at2759"/>
<evidence type="ECO:0000256" key="3">
    <source>
        <dbReference type="ARBA" id="ARBA00023002"/>
    </source>
</evidence>
<dbReference type="Pfam" id="PF13561">
    <property type="entry name" value="adh_short_C2"/>
    <property type="match status" value="1"/>
</dbReference>
<evidence type="ECO:0000256" key="1">
    <source>
        <dbReference type="ARBA" id="ARBA00006484"/>
    </source>
</evidence>
<protein>
    <recommendedName>
        <fullName evidence="4">Ketoreductase domain-containing protein</fullName>
    </recommendedName>
</protein>
<dbReference type="InterPro" id="IPR002347">
    <property type="entry name" value="SDR_fam"/>
</dbReference>
<dbReference type="EMBL" id="GG698923">
    <property type="protein sequence ID" value="EEU37231.1"/>
    <property type="molecule type" value="Genomic_DNA"/>
</dbReference>
<organism evidence="5 6">
    <name type="scientific">Fusarium vanettenii (strain ATCC MYA-4622 / CBS 123669 / FGSC 9596 / NRRL 45880 / 77-13-4)</name>
    <name type="common">Fusarium solani subsp. pisi</name>
    <dbReference type="NCBI Taxonomy" id="660122"/>
    <lineage>
        <taxon>Eukaryota</taxon>
        <taxon>Fungi</taxon>
        <taxon>Dikarya</taxon>
        <taxon>Ascomycota</taxon>
        <taxon>Pezizomycotina</taxon>
        <taxon>Sordariomycetes</taxon>
        <taxon>Hypocreomycetidae</taxon>
        <taxon>Hypocreales</taxon>
        <taxon>Nectriaceae</taxon>
        <taxon>Fusarium</taxon>
        <taxon>Fusarium solani species complex</taxon>
        <taxon>Fusarium vanettenii</taxon>
    </lineage>
</organism>
<reference evidence="5 6" key="1">
    <citation type="journal article" date="2009" name="PLoS Genet.">
        <title>The genome of Nectria haematococca: contribution of supernumerary chromosomes to gene expansion.</title>
        <authorList>
            <person name="Coleman J.J."/>
            <person name="Rounsley S.D."/>
            <person name="Rodriguez-Carres M."/>
            <person name="Kuo A."/>
            <person name="Wasmann C.C."/>
            <person name="Grimwood J."/>
            <person name="Schmutz J."/>
            <person name="Taga M."/>
            <person name="White G.J."/>
            <person name="Zhou S."/>
            <person name="Schwartz D.C."/>
            <person name="Freitag M."/>
            <person name="Ma L.J."/>
            <person name="Danchin E.G."/>
            <person name="Henrissat B."/>
            <person name="Coutinho P.M."/>
            <person name="Nelson D.R."/>
            <person name="Straney D."/>
            <person name="Napoli C.A."/>
            <person name="Barker B.M."/>
            <person name="Gribskov M."/>
            <person name="Rep M."/>
            <person name="Kroken S."/>
            <person name="Molnar I."/>
            <person name="Rensing C."/>
            <person name="Kennell J.C."/>
            <person name="Zamora J."/>
            <person name="Farman M.L."/>
            <person name="Selker E.U."/>
            <person name="Salamov A."/>
            <person name="Shapiro H."/>
            <person name="Pangilinan J."/>
            <person name="Lindquist E."/>
            <person name="Lamers C."/>
            <person name="Grigoriev I.V."/>
            <person name="Geiser D.M."/>
            <person name="Covert S.F."/>
            <person name="Temporini E."/>
            <person name="Vanetten H.D."/>
        </authorList>
    </citation>
    <scope>NUCLEOTIDE SEQUENCE [LARGE SCALE GENOMIC DNA]</scope>
    <source>
        <strain evidence="6">ATCC MYA-4622 / CBS 123669 / FGSC 9596 / NRRL 45880 / 77-13-4</strain>
    </source>
</reference>
<dbReference type="GO" id="GO:0016614">
    <property type="term" value="F:oxidoreductase activity, acting on CH-OH group of donors"/>
    <property type="evidence" value="ECO:0007669"/>
    <property type="project" value="UniProtKB-ARBA"/>
</dbReference>
<dbReference type="PRINTS" id="PR00080">
    <property type="entry name" value="SDRFAMILY"/>
</dbReference>
<dbReference type="InterPro" id="IPR036291">
    <property type="entry name" value="NAD(P)-bd_dom_sf"/>
</dbReference>
<name>C7ZFE5_FUSV7</name>
<keyword evidence="3" id="KW-0560">Oxidoreductase</keyword>
<dbReference type="AlphaFoldDB" id="C7ZFE5"/>
<sequence length="258" mass="27283">MSNLQLQGKAAIVTGSSRGIGAGIALDLARKGANVLVHYTSPNSVDAAEAIAKQIRDLGRKSAICKADLTDLDQHQSIIDAAVKNISDSGKIEILVHNAAVGRDALLKDTTVDFYNDHVDCNIRGLFFLTQKALPHLAHGGRIVIVSSVAARLGVETQGIYSATKAAGEALARVWAKELGHEHGITVNCVNPGPVATDQWRASTNDFIEAMQPIIQSTPAAPRVGEVEDIAPLVSFLCTEEARWVTGSVLSANGGLYN</sequence>
<evidence type="ECO:0000313" key="5">
    <source>
        <dbReference type="EMBL" id="EEU37231.1"/>
    </source>
</evidence>
<dbReference type="FunFam" id="3.40.50.720:FF:000374">
    <property type="entry name" value="3-oxoacyl-(Acyl-carrier-protein) reductase"/>
    <property type="match status" value="1"/>
</dbReference>
<feature type="domain" description="Ketoreductase" evidence="4">
    <location>
        <begin position="9"/>
        <end position="193"/>
    </location>
</feature>
<dbReference type="FunCoup" id="C7ZFE5">
    <property type="interactions" value="160"/>
</dbReference>
<dbReference type="HOGENOM" id="CLU_010194_1_3_1"/>
<dbReference type="InterPro" id="IPR020904">
    <property type="entry name" value="Sc_DH/Rdtase_CS"/>
</dbReference>
<dbReference type="InParanoid" id="C7ZFE5"/>
<dbReference type="GeneID" id="9665085"/>
<dbReference type="PRINTS" id="PR00081">
    <property type="entry name" value="GDHRDH"/>
</dbReference>